<keyword evidence="2" id="KW-0472">Membrane</keyword>
<dbReference type="PANTHER" id="PTHR31414">
    <property type="entry name" value="TRANSMEMBRANE PROTEIN DDB_G0292058"/>
    <property type="match status" value="1"/>
</dbReference>
<feature type="coiled-coil region" evidence="1">
    <location>
        <begin position="10"/>
        <end position="37"/>
    </location>
</feature>
<accession>A0A7J7LYM8</accession>
<proteinExistence type="predicted"/>
<feature type="transmembrane region" description="Helical" evidence="2">
    <location>
        <begin position="433"/>
        <end position="456"/>
    </location>
</feature>
<organism evidence="3 4">
    <name type="scientific">Kingdonia uniflora</name>
    <dbReference type="NCBI Taxonomy" id="39325"/>
    <lineage>
        <taxon>Eukaryota</taxon>
        <taxon>Viridiplantae</taxon>
        <taxon>Streptophyta</taxon>
        <taxon>Embryophyta</taxon>
        <taxon>Tracheophyta</taxon>
        <taxon>Spermatophyta</taxon>
        <taxon>Magnoliopsida</taxon>
        <taxon>Ranunculales</taxon>
        <taxon>Circaeasteraceae</taxon>
        <taxon>Kingdonia</taxon>
    </lineage>
</organism>
<dbReference type="GO" id="GO:0005886">
    <property type="term" value="C:plasma membrane"/>
    <property type="evidence" value="ECO:0007669"/>
    <property type="project" value="TreeGrafter"/>
</dbReference>
<name>A0A7J7LYM8_9MAGN</name>
<dbReference type="EMBL" id="JACGCM010001886">
    <property type="protein sequence ID" value="KAF6147650.1"/>
    <property type="molecule type" value="Genomic_DNA"/>
</dbReference>
<evidence type="ECO:0000256" key="1">
    <source>
        <dbReference type="SAM" id="Coils"/>
    </source>
</evidence>
<dbReference type="AlphaFoldDB" id="A0A7J7LYM8"/>
<protein>
    <recommendedName>
        <fullName evidence="5">Transmembrane protein</fullName>
    </recommendedName>
</protein>
<feature type="transmembrane region" description="Helical" evidence="2">
    <location>
        <begin position="43"/>
        <end position="64"/>
    </location>
</feature>
<evidence type="ECO:0008006" key="5">
    <source>
        <dbReference type="Google" id="ProtNLM"/>
    </source>
</evidence>
<keyword evidence="2" id="KW-1133">Transmembrane helix</keyword>
<dbReference type="Proteomes" id="UP000541444">
    <property type="component" value="Unassembled WGS sequence"/>
</dbReference>
<keyword evidence="4" id="KW-1185">Reference proteome</keyword>
<feature type="transmembrane region" description="Helical" evidence="2">
    <location>
        <begin position="195"/>
        <end position="214"/>
    </location>
</feature>
<dbReference type="Pfam" id="PF06837">
    <property type="entry name" value="Fijivirus_P9-2"/>
    <property type="match status" value="1"/>
</dbReference>
<evidence type="ECO:0000313" key="3">
    <source>
        <dbReference type="EMBL" id="KAF6147650.1"/>
    </source>
</evidence>
<feature type="transmembrane region" description="Helical" evidence="2">
    <location>
        <begin position="221"/>
        <end position="247"/>
    </location>
</feature>
<dbReference type="InterPro" id="IPR009650">
    <property type="entry name" value="Fijivirus_P9-2"/>
</dbReference>
<feature type="transmembrane region" description="Helical" evidence="2">
    <location>
        <begin position="85"/>
        <end position="106"/>
    </location>
</feature>
<evidence type="ECO:0000256" key="2">
    <source>
        <dbReference type="SAM" id="Phobius"/>
    </source>
</evidence>
<evidence type="ECO:0000313" key="4">
    <source>
        <dbReference type="Proteomes" id="UP000541444"/>
    </source>
</evidence>
<keyword evidence="1" id="KW-0175">Coiled coil</keyword>
<dbReference type="OrthoDB" id="1937321at2759"/>
<comment type="caution">
    <text evidence="3">The sequence shown here is derived from an EMBL/GenBank/DDBJ whole genome shotgun (WGS) entry which is preliminary data.</text>
</comment>
<dbReference type="InterPro" id="IPR040283">
    <property type="entry name" value="DDB_G0292058-like"/>
</dbReference>
<sequence length="481" mass="53572">MASKKPMGRSPNLEARVERIEASIERIKRTFQKMEVKSVGFTAAPLFVIALLWFALFGLCLLLISCHHCCCHHEPYGYSRTAYTLSLIFLILFTIAAIIGCIVLYIGQGKFHSSTTNTLEYVVKQANVTVDNLRNVSDYLDSAQKIGVARVFLAPDVQGRIDSIQTKINASSITLADRTKKNSDDIQDTLGTVRLFLIVVAAVMLLLAFLGFLLSVLGMQFLVYILVVVGWILVAGTFILCGVFLLLHNVVGDTCVAMDQWVKNPTAHTALDDILPCVDTATANETLLRSKEVTSQLVNVVNQVITNVSNINFAPSFAPLYYNQSGPLMPVLCNPFYSDMTDRKCETSEVNFDNATQVWHNYICQASPAGICMTTGRLTPDSYNQMAAAVNVSFGLHHYGPFLVQLEDCTFVRETFTEISRAHCPGLRKYSKWIYSGLVMVSAAVMLSLIFWVIYARERKHRVYNKFITRSGDLPPERKGP</sequence>
<reference evidence="3 4" key="1">
    <citation type="journal article" date="2020" name="IScience">
        <title>Genome Sequencing of the Endangered Kingdonia uniflora (Circaeasteraceae, Ranunculales) Reveals Potential Mechanisms of Evolutionary Specialization.</title>
        <authorList>
            <person name="Sun Y."/>
            <person name="Deng T."/>
            <person name="Zhang A."/>
            <person name="Moore M.J."/>
            <person name="Landis J.B."/>
            <person name="Lin N."/>
            <person name="Zhang H."/>
            <person name="Zhang X."/>
            <person name="Huang J."/>
            <person name="Zhang X."/>
            <person name="Sun H."/>
            <person name="Wang H."/>
        </authorList>
    </citation>
    <scope>NUCLEOTIDE SEQUENCE [LARGE SCALE GENOMIC DNA]</scope>
    <source>
        <strain evidence="3">TB1705</strain>
        <tissue evidence="3">Leaf</tissue>
    </source>
</reference>
<keyword evidence="2" id="KW-0812">Transmembrane</keyword>
<gene>
    <name evidence="3" type="ORF">GIB67_031641</name>
</gene>
<dbReference type="GO" id="GO:0009506">
    <property type="term" value="C:plasmodesma"/>
    <property type="evidence" value="ECO:0007669"/>
    <property type="project" value="TreeGrafter"/>
</dbReference>
<dbReference type="PANTHER" id="PTHR31414:SF15">
    <property type="entry name" value="PLASMA MEMBRANE FUSION PROTEIN"/>
    <property type="match status" value="1"/>
</dbReference>